<organism evidence="3">
    <name type="scientific">Volvox carteri f. nagariensis</name>
    <dbReference type="NCBI Taxonomy" id="3068"/>
    <lineage>
        <taxon>Eukaryota</taxon>
        <taxon>Viridiplantae</taxon>
        <taxon>Chlorophyta</taxon>
        <taxon>core chlorophytes</taxon>
        <taxon>Chlorophyceae</taxon>
        <taxon>CS clade</taxon>
        <taxon>Chlamydomonadales</taxon>
        <taxon>Volvocaceae</taxon>
        <taxon>Volvox</taxon>
    </lineage>
</organism>
<dbReference type="Proteomes" id="UP000001058">
    <property type="component" value="Unassembled WGS sequence"/>
</dbReference>
<name>D8TTZ6_VOLCA</name>
<feature type="region of interest" description="Disordered" evidence="1">
    <location>
        <begin position="90"/>
        <end position="203"/>
    </location>
</feature>
<gene>
    <name evidence="2" type="ORF">VOLCADRAFT_90291</name>
</gene>
<dbReference type="STRING" id="3068.D8TTZ6"/>
<dbReference type="GeneID" id="9619195"/>
<accession>D8TTZ6</accession>
<evidence type="ECO:0000256" key="1">
    <source>
        <dbReference type="SAM" id="MobiDB-lite"/>
    </source>
</evidence>
<evidence type="ECO:0000313" key="3">
    <source>
        <dbReference type="Proteomes" id="UP000001058"/>
    </source>
</evidence>
<dbReference type="RefSeq" id="XP_002949950.1">
    <property type="nucleotide sequence ID" value="XM_002949904.1"/>
</dbReference>
<dbReference type="AlphaFoldDB" id="D8TTZ6"/>
<dbReference type="EMBL" id="GL378337">
    <property type="protein sequence ID" value="EFJ49053.1"/>
    <property type="molecule type" value="Genomic_DNA"/>
</dbReference>
<dbReference type="KEGG" id="vcn:VOLCADRAFT_90291"/>
<reference evidence="2 3" key="1">
    <citation type="journal article" date="2010" name="Science">
        <title>Genomic analysis of organismal complexity in the multicellular green alga Volvox carteri.</title>
        <authorList>
            <person name="Prochnik S.E."/>
            <person name="Umen J."/>
            <person name="Nedelcu A.M."/>
            <person name="Hallmann A."/>
            <person name="Miller S.M."/>
            <person name="Nishii I."/>
            <person name="Ferris P."/>
            <person name="Kuo A."/>
            <person name="Mitros T."/>
            <person name="Fritz-Laylin L.K."/>
            <person name="Hellsten U."/>
            <person name="Chapman J."/>
            <person name="Simakov O."/>
            <person name="Rensing S.A."/>
            <person name="Terry A."/>
            <person name="Pangilinan J."/>
            <person name="Kapitonov V."/>
            <person name="Jurka J."/>
            <person name="Salamov A."/>
            <person name="Shapiro H."/>
            <person name="Schmutz J."/>
            <person name="Grimwood J."/>
            <person name="Lindquist E."/>
            <person name="Lucas S."/>
            <person name="Grigoriev I.V."/>
            <person name="Schmitt R."/>
            <person name="Kirk D."/>
            <person name="Rokhsar D.S."/>
        </authorList>
    </citation>
    <scope>NUCLEOTIDE SEQUENCE [LARGE SCALE GENOMIC DNA]</scope>
    <source>
        <strain evidence="3">f. Nagariensis / Eve</strain>
    </source>
</reference>
<protein>
    <submittedName>
        <fullName evidence="2">Uncharacterized protein</fullName>
    </submittedName>
</protein>
<evidence type="ECO:0000313" key="2">
    <source>
        <dbReference type="EMBL" id="EFJ49053.1"/>
    </source>
</evidence>
<feature type="compositionally biased region" description="Polar residues" evidence="1">
    <location>
        <begin position="164"/>
        <end position="173"/>
    </location>
</feature>
<dbReference type="InParanoid" id="D8TTZ6"/>
<feature type="compositionally biased region" description="Acidic residues" evidence="1">
    <location>
        <begin position="174"/>
        <end position="195"/>
    </location>
</feature>
<dbReference type="OrthoDB" id="551623at2759"/>
<feature type="compositionally biased region" description="Low complexity" evidence="1">
    <location>
        <begin position="120"/>
        <end position="134"/>
    </location>
</feature>
<keyword evidence="3" id="KW-1185">Reference proteome</keyword>
<proteinExistence type="predicted"/>
<sequence length="286" mass="31181">MMNVIYRPPDESMRLVSVSVVLNAERPAAGGLSPIDETGMLGCFTARIGAADFDQRLRRMQEEPCSSRRCPHDSDSWMLAPEFCYTLPQTTRQCSGPAPSEDDADAVPRDRSARSRGKAAQRAQTASASTFQTRLQGDRRPAWNGAPPRQRSASCRPQRLLTASADSVNGIDTDSNDEQLQEEQGEGDQENYAQEESEKQPQQWRPYRWEFVTEVDASRDAARTAAAKSYGIGSRNGRALALLGVTAAAAAAAASGDDELDLTDENTRTALHAAQAGIRCTRVVFL</sequence>